<dbReference type="InterPro" id="IPR036019">
    <property type="entry name" value="MscL_channel"/>
</dbReference>
<evidence type="ECO:0000256" key="9">
    <source>
        <dbReference type="ARBA" id="ARBA00023303"/>
    </source>
</evidence>
<organism evidence="11 12">
    <name type="scientific">Undibacterium squillarum</name>
    <dbReference type="NCBI Taxonomy" id="1131567"/>
    <lineage>
        <taxon>Bacteria</taxon>
        <taxon>Pseudomonadati</taxon>
        <taxon>Pseudomonadota</taxon>
        <taxon>Betaproteobacteria</taxon>
        <taxon>Burkholderiales</taxon>
        <taxon>Oxalobacteraceae</taxon>
        <taxon>Undibacterium</taxon>
    </lineage>
</organism>
<comment type="subcellular location">
    <subcellularLocation>
        <location evidence="10">Cell inner membrane</location>
        <topology evidence="10">Multi-pass membrane protein</topology>
    </subcellularLocation>
    <subcellularLocation>
        <location evidence="1">Cell membrane</location>
        <topology evidence="1">Multi-pass membrane protein</topology>
    </subcellularLocation>
</comment>
<dbReference type="InterPro" id="IPR001185">
    <property type="entry name" value="MS_channel"/>
</dbReference>
<comment type="function">
    <text evidence="10">Channel that opens in response to stretch forces in the membrane lipid bilayer. May participate in the regulation of osmotic pressure changes within the cell.</text>
</comment>
<comment type="similarity">
    <text evidence="2 10">Belongs to the MscL family.</text>
</comment>
<dbReference type="NCBIfam" id="NF001843">
    <property type="entry name" value="PRK00567.1-4"/>
    <property type="match status" value="1"/>
</dbReference>
<dbReference type="InterPro" id="IPR019823">
    <property type="entry name" value="Mechanosensitive_channel_CS"/>
</dbReference>
<protein>
    <recommendedName>
        <fullName evidence="10">Large-conductance mechanosensitive channel</fullName>
    </recommendedName>
</protein>
<dbReference type="RefSeq" id="WP_308427152.1">
    <property type="nucleotide sequence ID" value="NZ_BMYU01000011.1"/>
</dbReference>
<evidence type="ECO:0000256" key="2">
    <source>
        <dbReference type="ARBA" id="ARBA00007254"/>
    </source>
</evidence>
<keyword evidence="9 10" id="KW-0407">Ion channel</keyword>
<evidence type="ECO:0000256" key="4">
    <source>
        <dbReference type="ARBA" id="ARBA00022475"/>
    </source>
</evidence>
<dbReference type="EMBL" id="BMYU01000011">
    <property type="protein sequence ID" value="GGX52539.1"/>
    <property type="molecule type" value="Genomic_DNA"/>
</dbReference>
<dbReference type="HAMAP" id="MF_00115">
    <property type="entry name" value="MscL"/>
    <property type="match status" value="1"/>
</dbReference>
<gene>
    <name evidence="10 11" type="primary">mscL</name>
    <name evidence="11" type="ORF">GCM10010946_34010</name>
</gene>
<evidence type="ECO:0000256" key="10">
    <source>
        <dbReference type="HAMAP-Rule" id="MF_00115"/>
    </source>
</evidence>
<evidence type="ECO:0000256" key="3">
    <source>
        <dbReference type="ARBA" id="ARBA00022448"/>
    </source>
</evidence>
<keyword evidence="10" id="KW-0997">Cell inner membrane</keyword>
<dbReference type="SUPFAM" id="SSF81330">
    <property type="entry name" value="Gated mechanosensitive channel"/>
    <property type="match status" value="1"/>
</dbReference>
<dbReference type="Pfam" id="PF01741">
    <property type="entry name" value="MscL"/>
    <property type="match status" value="1"/>
</dbReference>
<keyword evidence="8 10" id="KW-0472">Membrane</keyword>
<comment type="caution">
    <text evidence="11">The sequence shown here is derived from an EMBL/GenBank/DDBJ whole genome shotgun (WGS) entry which is preliminary data.</text>
</comment>
<keyword evidence="3 10" id="KW-0813">Transport</keyword>
<keyword evidence="5 10" id="KW-0812">Transmembrane</keyword>
<evidence type="ECO:0000256" key="5">
    <source>
        <dbReference type="ARBA" id="ARBA00022692"/>
    </source>
</evidence>
<accession>A0ABQ2Y2F3</accession>
<evidence type="ECO:0000313" key="11">
    <source>
        <dbReference type="EMBL" id="GGX52539.1"/>
    </source>
</evidence>
<name>A0ABQ2Y2F3_9BURK</name>
<keyword evidence="4 10" id="KW-1003">Cell membrane</keyword>
<feature type="transmembrane region" description="Helical" evidence="10">
    <location>
        <begin position="80"/>
        <end position="101"/>
    </location>
</feature>
<evidence type="ECO:0000256" key="8">
    <source>
        <dbReference type="ARBA" id="ARBA00023136"/>
    </source>
</evidence>
<evidence type="ECO:0000256" key="7">
    <source>
        <dbReference type="ARBA" id="ARBA00023065"/>
    </source>
</evidence>
<dbReference type="PRINTS" id="PR01264">
    <property type="entry name" value="MECHCHANNEL"/>
</dbReference>
<dbReference type="NCBIfam" id="NF010557">
    <property type="entry name" value="PRK13952.1"/>
    <property type="match status" value="1"/>
</dbReference>
<keyword evidence="7 10" id="KW-0406">Ion transport</keyword>
<dbReference type="PANTHER" id="PTHR30266">
    <property type="entry name" value="MECHANOSENSITIVE CHANNEL MSCL"/>
    <property type="match status" value="1"/>
</dbReference>
<dbReference type="PANTHER" id="PTHR30266:SF2">
    <property type="entry name" value="LARGE-CONDUCTANCE MECHANOSENSITIVE CHANNEL"/>
    <property type="match status" value="1"/>
</dbReference>
<reference evidence="12" key="1">
    <citation type="journal article" date="2019" name="Int. J. Syst. Evol. Microbiol.">
        <title>The Global Catalogue of Microorganisms (GCM) 10K type strain sequencing project: providing services to taxonomists for standard genome sequencing and annotation.</title>
        <authorList>
            <consortium name="The Broad Institute Genomics Platform"/>
            <consortium name="The Broad Institute Genome Sequencing Center for Infectious Disease"/>
            <person name="Wu L."/>
            <person name="Ma J."/>
        </authorList>
    </citation>
    <scope>NUCLEOTIDE SEQUENCE [LARGE SCALE GENOMIC DNA]</scope>
    <source>
        <strain evidence="12">KCTC 23917</strain>
    </source>
</reference>
<dbReference type="NCBIfam" id="TIGR00220">
    <property type="entry name" value="mscL"/>
    <property type="match status" value="1"/>
</dbReference>
<evidence type="ECO:0000256" key="6">
    <source>
        <dbReference type="ARBA" id="ARBA00022989"/>
    </source>
</evidence>
<keyword evidence="12" id="KW-1185">Reference proteome</keyword>
<dbReference type="Gene3D" id="1.10.1200.120">
    <property type="entry name" value="Large-conductance mechanosensitive channel, MscL, domain 1"/>
    <property type="match status" value="1"/>
</dbReference>
<evidence type="ECO:0000313" key="12">
    <source>
        <dbReference type="Proteomes" id="UP000653343"/>
    </source>
</evidence>
<proteinExistence type="inferred from homology"/>
<sequence>MSMLQEFKTFVSKGNVIDLAVGVIIGAAFNKIVESLVGDIVMPLLTRILGGGLDFSNYYIPLNGQSTTLALTEAKKLGGVIAYGNFITISLNFLIMAFVIFQMVRLFNKLKKEEPQAAPAPAVTPEDIVLLREIRDSLKK</sequence>
<dbReference type="InterPro" id="IPR037673">
    <property type="entry name" value="MSC/AndL"/>
</dbReference>
<dbReference type="Proteomes" id="UP000653343">
    <property type="component" value="Unassembled WGS sequence"/>
</dbReference>
<dbReference type="PROSITE" id="PS01327">
    <property type="entry name" value="MSCL"/>
    <property type="match status" value="1"/>
</dbReference>
<comment type="caution">
    <text evidence="10">Lacks conserved residue(s) required for the propagation of feature annotation.</text>
</comment>
<keyword evidence="6 10" id="KW-1133">Transmembrane helix</keyword>
<evidence type="ECO:0000256" key="1">
    <source>
        <dbReference type="ARBA" id="ARBA00004651"/>
    </source>
</evidence>
<comment type="subunit">
    <text evidence="10">Homopentamer.</text>
</comment>